<name>A0ABP9KXP4_9NOCA</name>
<dbReference type="Proteomes" id="UP001500603">
    <property type="component" value="Unassembled WGS sequence"/>
</dbReference>
<protein>
    <submittedName>
        <fullName evidence="1">Uncharacterized protein</fullName>
    </submittedName>
</protein>
<dbReference type="EMBL" id="BAABJM010000008">
    <property type="protein sequence ID" value="GAA5067717.1"/>
    <property type="molecule type" value="Genomic_DNA"/>
</dbReference>
<gene>
    <name evidence="1" type="ORF">GCM10023318_57240</name>
</gene>
<keyword evidence="2" id="KW-1185">Reference proteome</keyword>
<reference evidence="2" key="1">
    <citation type="journal article" date="2019" name="Int. J. Syst. Evol. Microbiol.">
        <title>The Global Catalogue of Microorganisms (GCM) 10K type strain sequencing project: providing services to taxonomists for standard genome sequencing and annotation.</title>
        <authorList>
            <consortium name="The Broad Institute Genomics Platform"/>
            <consortium name="The Broad Institute Genome Sequencing Center for Infectious Disease"/>
            <person name="Wu L."/>
            <person name="Ma J."/>
        </authorList>
    </citation>
    <scope>NUCLEOTIDE SEQUENCE [LARGE SCALE GENOMIC DNA]</scope>
    <source>
        <strain evidence="2">JCM 18298</strain>
    </source>
</reference>
<evidence type="ECO:0000313" key="1">
    <source>
        <dbReference type="EMBL" id="GAA5067717.1"/>
    </source>
</evidence>
<dbReference type="RefSeq" id="WP_345499387.1">
    <property type="nucleotide sequence ID" value="NZ_BAABJM010000008.1"/>
</dbReference>
<proteinExistence type="predicted"/>
<organism evidence="1 2">
    <name type="scientific">Nocardia callitridis</name>
    <dbReference type="NCBI Taxonomy" id="648753"/>
    <lineage>
        <taxon>Bacteria</taxon>
        <taxon>Bacillati</taxon>
        <taxon>Actinomycetota</taxon>
        <taxon>Actinomycetes</taxon>
        <taxon>Mycobacteriales</taxon>
        <taxon>Nocardiaceae</taxon>
        <taxon>Nocardia</taxon>
    </lineage>
</organism>
<sequence>MYATDKDTYLVQGWETDTVGTVEIPHLLTGFAEPDTFIGATLADTGRGTFNLTGRPINDAETLGQLELADDETAIEVPKRERKFYGAIASGRSVLGVVRPS</sequence>
<comment type="caution">
    <text evidence="1">The sequence shown here is derived from an EMBL/GenBank/DDBJ whole genome shotgun (WGS) entry which is preliminary data.</text>
</comment>
<evidence type="ECO:0000313" key="2">
    <source>
        <dbReference type="Proteomes" id="UP001500603"/>
    </source>
</evidence>
<accession>A0ABP9KXP4</accession>